<sequence length="510" mass="57477">MELLCRICGGILQPDDDTGVCECDSCGSRQTYPMGYDIERLEIFNKARSLRQKTDFEGAEKLLAQLCAEAPDEPEGFWELALCRCGIVYENDESAVKVPVCRRASITPVTEDVNYLTAIAYATDEQKAVYCREAAAIDVLRREFAERVGNGEKYDVFLCSGSSEKCVGITSQIYDQLCEEGFSVFYAPKSLNEVRGRAGELYINAAINSAEALLVVCTDSEDFAEPHMKSQWSRCASAVRKDSEKLLITCISEVSEGDIPEELSDYSVMDIEKLGFMAEVIRLIRRRDSGHSASVRNAPEKLIRRMNIFLADEDFEAAEEYCGIILDASPECWQAYWARFLAYNGCRNNGDLLLEEVVESFASDYIEHFGYDFAEDDVFGAQLAQLLGESPRKALEYAEGDEKLNLETVYERFVNAVRDAVFAKEQENIETEEKQELEEIRRRHDEEEERKTAVENKKQAIRNRYITYAAVIFTVLIIICVKFSSILAGALIVIMIIVSVLVLGGLNRNN</sequence>
<reference evidence="4" key="1">
    <citation type="submission" date="2016-11" db="EMBL/GenBank/DDBJ databases">
        <authorList>
            <person name="Varghese N."/>
            <person name="Submissions S."/>
        </authorList>
    </citation>
    <scope>NUCLEOTIDE SEQUENCE [LARGE SCALE GENOMIC DNA]</scope>
    <source>
        <strain evidence="4">YL228</strain>
    </source>
</reference>
<dbReference type="AlphaFoldDB" id="A0A1K1NDC4"/>
<feature type="transmembrane region" description="Helical" evidence="2">
    <location>
        <begin position="486"/>
        <end position="506"/>
    </location>
</feature>
<dbReference type="InterPro" id="IPR035897">
    <property type="entry name" value="Toll_tir_struct_dom_sf"/>
</dbReference>
<protein>
    <recommendedName>
        <fullName evidence="5">TIR domain-containing protein</fullName>
    </recommendedName>
</protein>
<dbReference type="Gene3D" id="3.40.50.10140">
    <property type="entry name" value="Toll/interleukin-1 receptor homology (TIR) domain"/>
    <property type="match status" value="1"/>
</dbReference>
<gene>
    <name evidence="3" type="ORF">SAMN02910280_1856</name>
</gene>
<proteinExistence type="predicted"/>
<feature type="coiled-coil region" evidence="1">
    <location>
        <begin position="423"/>
        <end position="464"/>
    </location>
</feature>
<keyword evidence="2" id="KW-0472">Membrane</keyword>
<evidence type="ECO:0000256" key="1">
    <source>
        <dbReference type="SAM" id="Coils"/>
    </source>
</evidence>
<name>A0A1K1NDC4_RUMFL</name>
<evidence type="ECO:0000313" key="3">
    <source>
        <dbReference type="EMBL" id="SFW33249.1"/>
    </source>
</evidence>
<dbReference type="EMBL" id="FPIP01000004">
    <property type="protein sequence ID" value="SFW33249.1"/>
    <property type="molecule type" value="Genomic_DNA"/>
</dbReference>
<keyword evidence="2" id="KW-0812">Transmembrane</keyword>
<keyword evidence="1" id="KW-0175">Coiled coil</keyword>
<dbReference type="Proteomes" id="UP000183461">
    <property type="component" value="Unassembled WGS sequence"/>
</dbReference>
<evidence type="ECO:0000313" key="4">
    <source>
        <dbReference type="Proteomes" id="UP000183461"/>
    </source>
</evidence>
<dbReference type="RefSeq" id="WP_072300140.1">
    <property type="nucleotide sequence ID" value="NZ_FPIP01000004.1"/>
</dbReference>
<feature type="transmembrane region" description="Helical" evidence="2">
    <location>
        <begin position="465"/>
        <end position="481"/>
    </location>
</feature>
<evidence type="ECO:0008006" key="5">
    <source>
        <dbReference type="Google" id="ProtNLM"/>
    </source>
</evidence>
<organism evidence="3 4">
    <name type="scientific">Ruminococcus flavefaciens</name>
    <dbReference type="NCBI Taxonomy" id="1265"/>
    <lineage>
        <taxon>Bacteria</taxon>
        <taxon>Bacillati</taxon>
        <taxon>Bacillota</taxon>
        <taxon>Clostridia</taxon>
        <taxon>Eubacteriales</taxon>
        <taxon>Oscillospiraceae</taxon>
        <taxon>Ruminococcus</taxon>
    </lineage>
</organism>
<keyword evidence="2" id="KW-1133">Transmembrane helix</keyword>
<evidence type="ECO:0000256" key="2">
    <source>
        <dbReference type="SAM" id="Phobius"/>
    </source>
</evidence>
<accession>A0A1K1NDC4</accession>